<protein>
    <recommendedName>
        <fullName evidence="3">Pullulanase</fullName>
    </recommendedName>
</protein>
<dbReference type="EMBL" id="JAFBED010000002">
    <property type="protein sequence ID" value="MBM7619167.1"/>
    <property type="molecule type" value="Genomic_DNA"/>
</dbReference>
<name>A0ABS2NWW8_9BACI</name>
<gene>
    <name evidence="1" type="ORF">JOC95_001016</name>
</gene>
<accession>A0ABS2NWW8</accession>
<evidence type="ECO:0000313" key="1">
    <source>
        <dbReference type="EMBL" id="MBM7619167.1"/>
    </source>
</evidence>
<organism evidence="1 2">
    <name type="scientific">Sutcliffiella tianshenii</name>
    <dbReference type="NCBI Taxonomy" id="1463404"/>
    <lineage>
        <taxon>Bacteria</taxon>
        <taxon>Bacillati</taxon>
        <taxon>Bacillota</taxon>
        <taxon>Bacilli</taxon>
        <taxon>Bacillales</taxon>
        <taxon>Bacillaceae</taxon>
        <taxon>Sutcliffiella</taxon>
    </lineage>
</organism>
<evidence type="ECO:0000313" key="2">
    <source>
        <dbReference type="Proteomes" id="UP000737402"/>
    </source>
</evidence>
<reference evidence="1 2" key="1">
    <citation type="submission" date="2021-01" db="EMBL/GenBank/DDBJ databases">
        <title>Genomic Encyclopedia of Type Strains, Phase IV (KMG-IV): sequencing the most valuable type-strain genomes for metagenomic binning, comparative biology and taxonomic classification.</title>
        <authorList>
            <person name="Goeker M."/>
        </authorList>
    </citation>
    <scope>NUCLEOTIDE SEQUENCE [LARGE SCALE GENOMIC DNA]</scope>
    <source>
        <strain evidence="1 2">DSM 25879</strain>
    </source>
</reference>
<dbReference type="Pfam" id="PF20119">
    <property type="entry name" value="DUF6509"/>
    <property type="match status" value="1"/>
</dbReference>
<dbReference type="RefSeq" id="WP_204414035.1">
    <property type="nucleotide sequence ID" value="NZ_JAFBED010000002.1"/>
</dbReference>
<dbReference type="InterPro" id="IPR045424">
    <property type="entry name" value="DUF6509"/>
</dbReference>
<proteinExistence type="predicted"/>
<dbReference type="Proteomes" id="UP000737402">
    <property type="component" value="Unassembled WGS sequence"/>
</dbReference>
<comment type="caution">
    <text evidence="1">The sequence shown here is derived from an EMBL/GenBank/DDBJ whole genome shotgun (WGS) entry which is preliminary data.</text>
</comment>
<sequence length="97" mass="11290">MNITGHEAEKLKDPTGILTGERYEFLIDIDIPEDDEMHMENGVFIKAIVAVDDKGTRIVQYHLYEDTTNKLLDFELEEEELEMVKAYCIKLLEQEVI</sequence>
<evidence type="ECO:0008006" key="3">
    <source>
        <dbReference type="Google" id="ProtNLM"/>
    </source>
</evidence>
<keyword evidence="2" id="KW-1185">Reference proteome</keyword>